<comment type="caution">
    <text evidence="2">The sequence shown here is derived from an EMBL/GenBank/DDBJ whole genome shotgun (WGS) entry which is preliminary data.</text>
</comment>
<name>A0ABU6Z2G2_9FABA</name>
<protein>
    <recommendedName>
        <fullName evidence="4">Small EDRK-rich factor-like N-terminal domain-containing protein</fullName>
    </recommendedName>
</protein>
<keyword evidence="3" id="KW-1185">Reference proteome</keyword>
<reference evidence="2 3" key="1">
    <citation type="journal article" date="2023" name="Plants (Basel)">
        <title>Bridging the Gap: Combining Genomics and Transcriptomics Approaches to Understand Stylosanthes scabra, an Orphan Legume from the Brazilian Caatinga.</title>
        <authorList>
            <person name="Ferreira-Neto J.R.C."/>
            <person name="da Silva M.D."/>
            <person name="Binneck E."/>
            <person name="de Melo N.F."/>
            <person name="da Silva R.H."/>
            <person name="de Melo A.L.T.M."/>
            <person name="Pandolfi V."/>
            <person name="Bustamante F.O."/>
            <person name="Brasileiro-Vidal A.C."/>
            <person name="Benko-Iseppon A.M."/>
        </authorList>
    </citation>
    <scope>NUCLEOTIDE SEQUENCE [LARGE SCALE GENOMIC DNA]</scope>
    <source>
        <tissue evidence="2">Leaves</tissue>
    </source>
</reference>
<feature type="compositionally biased region" description="Basic and acidic residues" evidence="1">
    <location>
        <begin position="41"/>
        <end position="59"/>
    </location>
</feature>
<feature type="non-terminal residue" evidence="2">
    <location>
        <position position="1"/>
    </location>
</feature>
<organism evidence="2 3">
    <name type="scientific">Stylosanthes scabra</name>
    <dbReference type="NCBI Taxonomy" id="79078"/>
    <lineage>
        <taxon>Eukaryota</taxon>
        <taxon>Viridiplantae</taxon>
        <taxon>Streptophyta</taxon>
        <taxon>Embryophyta</taxon>
        <taxon>Tracheophyta</taxon>
        <taxon>Spermatophyta</taxon>
        <taxon>Magnoliopsida</taxon>
        <taxon>eudicotyledons</taxon>
        <taxon>Gunneridae</taxon>
        <taxon>Pentapetalae</taxon>
        <taxon>rosids</taxon>
        <taxon>fabids</taxon>
        <taxon>Fabales</taxon>
        <taxon>Fabaceae</taxon>
        <taxon>Papilionoideae</taxon>
        <taxon>50 kb inversion clade</taxon>
        <taxon>dalbergioids sensu lato</taxon>
        <taxon>Dalbergieae</taxon>
        <taxon>Pterocarpus clade</taxon>
        <taxon>Stylosanthes</taxon>
    </lineage>
</organism>
<dbReference type="Proteomes" id="UP001341840">
    <property type="component" value="Unassembled WGS sequence"/>
</dbReference>
<evidence type="ECO:0000313" key="3">
    <source>
        <dbReference type="Proteomes" id="UP001341840"/>
    </source>
</evidence>
<accession>A0ABU6Z2G2</accession>
<feature type="region of interest" description="Disordered" evidence="1">
    <location>
        <begin position="1"/>
        <end position="59"/>
    </location>
</feature>
<evidence type="ECO:0000256" key="1">
    <source>
        <dbReference type="SAM" id="MobiDB-lite"/>
    </source>
</evidence>
<gene>
    <name evidence="2" type="ORF">PIB30_011397</name>
</gene>
<sequence>RIDREKGGEMMNQYKRQAQNKRVTETEMNAEGRTRQRMKEKKRENKNEKSGGEVTLRRE</sequence>
<evidence type="ECO:0008006" key="4">
    <source>
        <dbReference type="Google" id="ProtNLM"/>
    </source>
</evidence>
<evidence type="ECO:0000313" key="2">
    <source>
        <dbReference type="EMBL" id="MED6216805.1"/>
    </source>
</evidence>
<proteinExistence type="predicted"/>
<feature type="compositionally biased region" description="Basic and acidic residues" evidence="1">
    <location>
        <begin position="22"/>
        <end position="34"/>
    </location>
</feature>
<dbReference type="EMBL" id="JASCZI010271888">
    <property type="protein sequence ID" value="MED6216805.1"/>
    <property type="molecule type" value="Genomic_DNA"/>
</dbReference>